<accession>A0A2P2P4E4</accession>
<reference evidence="1" key="1">
    <citation type="submission" date="2018-02" db="EMBL/GenBank/DDBJ databases">
        <title>Rhizophora mucronata_Transcriptome.</title>
        <authorList>
            <person name="Meera S.P."/>
            <person name="Sreeshan A."/>
            <person name="Augustine A."/>
        </authorList>
    </citation>
    <scope>NUCLEOTIDE SEQUENCE</scope>
    <source>
        <tissue evidence="1">Leaf</tissue>
    </source>
</reference>
<sequence>MLIFHNTKCLLLESFLDSNNNQF</sequence>
<organism evidence="1">
    <name type="scientific">Rhizophora mucronata</name>
    <name type="common">Asiatic mangrove</name>
    <dbReference type="NCBI Taxonomy" id="61149"/>
    <lineage>
        <taxon>Eukaryota</taxon>
        <taxon>Viridiplantae</taxon>
        <taxon>Streptophyta</taxon>
        <taxon>Embryophyta</taxon>
        <taxon>Tracheophyta</taxon>
        <taxon>Spermatophyta</taxon>
        <taxon>Magnoliopsida</taxon>
        <taxon>eudicotyledons</taxon>
        <taxon>Gunneridae</taxon>
        <taxon>Pentapetalae</taxon>
        <taxon>rosids</taxon>
        <taxon>fabids</taxon>
        <taxon>Malpighiales</taxon>
        <taxon>Rhizophoraceae</taxon>
        <taxon>Rhizophora</taxon>
    </lineage>
</organism>
<protein>
    <submittedName>
        <fullName evidence="1">Uncharacterized protein</fullName>
    </submittedName>
</protein>
<dbReference type="AlphaFoldDB" id="A0A2P2P4E4"/>
<dbReference type="EMBL" id="GGEC01069118">
    <property type="protein sequence ID" value="MBX49602.1"/>
    <property type="molecule type" value="Transcribed_RNA"/>
</dbReference>
<evidence type="ECO:0000313" key="1">
    <source>
        <dbReference type="EMBL" id="MBX49602.1"/>
    </source>
</evidence>
<proteinExistence type="predicted"/>
<name>A0A2P2P4E4_RHIMU</name>